<evidence type="ECO:0000313" key="1">
    <source>
        <dbReference type="EMBL" id="KAK3764651.1"/>
    </source>
</evidence>
<evidence type="ECO:0000313" key="2">
    <source>
        <dbReference type="Proteomes" id="UP001283361"/>
    </source>
</evidence>
<accession>A0AAE0Z9S7</accession>
<gene>
    <name evidence="1" type="ORF">RRG08_008069</name>
</gene>
<proteinExistence type="predicted"/>
<reference evidence="1" key="1">
    <citation type="journal article" date="2023" name="G3 (Bethesda)">
        <title>A reference genome for the long-term kleptoplast-retaining sea slug Elysia crispata morphotype clarki.</title>
        <authorList>
            <person name="Eastman K.E."/>
            <person name="Pendleton A.L."/>
            <person name="Shaikh M.A."/>
            <person name="Suttiyut T."/>
            <person name="Ogas R."/>
            <person name="Tomko P."/>
            <person name="Gavelis G."/>
            <person name="Widhalm J.R."/>
            <person name="Wisecaver J.H."/>
        </authorList>
    </citation>
    <scope>NUCLEOTIDE SEQUENCE</scope>
    <source>
        <strain evidence="1">ECLA1</strain>
    </source>
</reference>
<dbReference type="AlphaFoldDB" id="A0AAE0Z9S7"/>
<organism evidence="1 2">
    <name type="scientific">Elysia crispata</name>
    <name type="common">lettuce slug</name>
    <dbReference type="NCBI Taxonomy" id="231223"/>
    <lineage>
        <taxon>Eukaryota</taxon>
        <taxon>Metazoa</taxon>
        <taxon>Spiralia</taxon>
        <taxon>Lophotrochozoa</taxon>
        <taxon>Mollusca</taxon>
        <taxon>Gastropoda</taxon>
        <taxon>Heterobranchia</taxon>
        <taxon>Euthyneura</taxon>
        <taxon>Panpulmonata</taxon>
        <taxon>Sacoglossa</taxon>
        <taxon>Placobranchoidea</taxon>
        <taxon>Plakobranchidae</taxon>
        <taxon>Elysia</taxon>
    </lineage>
</organism>
<sequence length="79" mass="8347">MRDWSVAVSPSFYPVPSRLGPSLGCQGGDGPQLLRVRDSKGDDSAVITGIISLGQAITGPAVSQETFGEVIRAWTTVMR</sequence>
<name>A0AAE0Z9S7_9GAST</name>
<comment type="caution">
    <text evidence="1">The sequence shown here is derived from an EMBL/GenBank/DDBJ whole genome shotgun (WGS) entry which is preliminary data.</text>
</comment>
<keyword evidence="2" id="KW-1185">Reference proteome</keyword>
<dbReference type="Proteomes" id="UP001283361">
    <property type="component" value="Unassembled WGS sequence"/>
</dbReference>
<dbReference type="EMBL" id="JAWDGP010004416">
    <property type="protein sequence ID" value="KAK3764651.1"/>
    <property type="molecule type" value="Genomic_DNA"/>
</dbReference>
<protein>
    <submittedName>
        <fullName evidence="1">Uncharacterized protein</fullName>
    </submittedName>
</protein>